<evidence type="ECO:0000313" key="2">
    <source>
        <dbReference type="EMBL" id="KDN68119.1"/>
    </source>
</evidence>
<proteinExistence type="predicted"/>
<reference evidence="3" key="1">
    <citation type="journal article" date="2014" name="Genome Announc.">
        <title>Draft genome sequence of Colletotrichum sublineola, a destructive pathogen of cultivated sorghum.</title>
        <authorList>
            <person name="Baroncelli R."/>
            <person name="Sanz-Martin J.M."/>
            <person name="Rech G.E."/>
            <person name="Sukno S.A."/>
            <person name="Thon M.R."/>
        </authorList>
    </citation>
    <scope>NUCLEOTIDE SEQUENCE [LARGE SCALE GENOMIC DNA]</scope>
    <source>
        <strain evidence="3">TX430BB</strain>
    </source>
</reference>
<comment type="caution">
    <text evidence="2">The sequence shown here is derived from an EMBL/GenBank/DDBJ whole genome shotgun (WGS) entry which is preliminary data.</text>
</comment>
<dbReference type="EMBL" id="JMSE01000726">
    <property type="protein sequence ID" value="KDN68119.1"/>
    <property type="molecule type" value="Genomic_DNA"/>
</dbReference>
<feature type="compositionally biased region" description="Pro residues" evidence="1">
    <location>
        <begin position="20"/>
        <end position="31"/>
    </location>
</feature>
<feature type="region of interest" description="Disordered" evidence="1">
    <location>
        <begin position="1"/>
        <end position="48"/>
    </location>
</feature>
<protein>
    <submittedName>
        <fullName evidence="2">Uncharacterized protein</fullName>
    </submittedName>
</protein>
<accession>A0A066XKD7</accession>
<evidence type="ECO:0000313" key="3">
    <source>
        <dbReference type="Proteomes" id="UP000027238"/>
    </source>
</evidence>
<feature type="compositionally biased region" description="Basic and acidic residues" evidence="1">
    <location>
        <begin position="219"/>
        <end position="228"/>
    </location>
</feature>
<dbReference type="OMA" id="CCNRCHW"/>
<name>A0A066XKD7_COLSU</name>
<sequence length="298" mass="31899">MNADYSYPVPAGFEAESTPTPAPAHPTPAPFLPTYSDAGHDGGEGQGGGEQFAEVPMNAGENIPSDFSKDDFWARIEREIEWAGSAPSHLVFAPTVGSTAFLSAPLAPMAEPGSSVPLGVGQVPDRPPAVGPSPGVGQFPVSSLAPAVPALPGYPAPVGNLAAGVGTIAPNAHIAPVAPSSLVAPPPLLPHGFRIQDNHVLRHDWPQGPLQPPRKHLKYERSKNPKPPHDNTIWCNSCERWLWTPCYERVPLKERDGASCCNRCHWRKRANGMEQHAWMLAAQPRMMHLLKKDAGYAA</sequence>
<dbReference type="HOGENOM" id="CLU_936934_0_0_1"/>
<dbReference type="OrthoDB" id="10493182at2759"/>
<evidence type="ECO:0000256" key="1">
    <source>
        <dbReference type="SAM" id="MobiDB-lite"/>
    </source>
</evidence>
<keyword evidence="3" id="KW-1185">Reference proteome</keyword>
<feature type="region of interest" description="Disordered" evidence="1">
    <location>
        <begin position="203"/>
        <end position="228"/>
    </location>
</feature>
<dbReference type="AlphaFoldDB" id="A0A066XKD7"/>
<organism evidence="2 3">
    <name type="scientific">Colletotrichum sublineola</name>
    <name type="common">Sorghum anthracnose fungus</name>
    <dbReference type="NCBI Taxonomy" id="1173701"/>
    <lineage>
        <taxon>Eukaryota</taxon>
        <taxon>Fungi</taxon>
        <taxon>Dikarya</taxon>
        <taxon>Ascomycota</taxon>
        <taxon>Pezizomycotina</taxon>
        <taxon>Sordariomycetes</taxon>
        <taxon>Hypocreomycetidae</taxon>
        <taxon>Glomerellales</taxon>
        <taxon>Glomerellaceae</taxon>
        <taxon>Colletotrichum</taxon>
        <taxon>Colletotrichum graminicola species complex</taxon>
    </lineage>
</organism>
<dbReference type="Proteomes" id="UP000027238">
    <property type="component" value="Unassembled WGS sequence"/>
</dbReference>
<gene>
    <name evidence="2" type="ORF">CSUB01_07489</name>
</gene>